<sequence length="170" mass="18374">MAKHRWMGAIAGAAVMLGVTAPALAAQPSEQQVRQLFQVIHLDQRMMQMGKQLSGMMGRSLPCVPASYWEGFVDAASVNELMGRMIPIYQAHFTAEDVAGLLKFYRSPLGQKVITVMPKAMEEGMQVGKLWGSERAMAMIHALQQKGTLSAEGKCPASQPADGTALEPGK</sequence>
<evidence type="ECO:0000313" key="5">
    <source>
        <dbReference type="Proteomes" id="UP001556170"/>
    </source>
</evidence>
<name>A0ABV3QN55_9GAMM</name>
<dbReference type="RefSeq" id="WP_367844209.1">
    <property type="nucleotide sequence ID" value="NZ_JBFOHL010000004.1"/>
</dbReference>
<protein>
    <submittedName>
        <fullName evidence="4">DUF2059 domain-containing protein</fullName>
    </submittedName>
</protein>
<dbReference type="EMBL" id="JBFOHL010000004">
    <property type="protein sequence ID" value="MEW9623904.1"/>
    <property type="molecule type" value="Genomic_DNA"/>
</dbReference>
<evidence type="ECO:0000256" key="1">
    <source>
        <dbReference type="SAM" id="MobiDB-lite"/>
    </source>
</evidence>
<comment type="caution">
    <text evidence="4">The sequence shown here is derived from an EMBL/GenBank/DDBJ whole genome shotgun (WGS) entry which is preliminary data.</text>
</comment>
<evidence type="ECO:0000256" key="2">
    <source>
        <dbReference type="SAM" id="SignalP"/>
    </source>
</evidence>
<feature type="domain" description="DUF2059" evidence="3">
    <location>
        <begin position="80"/>
        <end position="136"/>
    </location>
</feature>
<keyword evidence="2" id="KW-0732">Signal</keyword>
<dbReference type="InterPro" id="IPR018637">
    <property type="entry name" value="DUF2059"/>
</dbReference>
<keyword evidence="5" id="KW-1185">Reference proteome</keyword>
<dbReference type="Pfam" id="PF09832">
    <property type="entry name" value="DUF2059"/>
    <property type="match status" value="1"/>
</dbReference>
<gene>
    <name evidence="4" type="ORF">ABQJ56_06645</name>
</gene>
<accession>A0ABV3QN55</accession>
<organism evidence="4 5">
    <name type="scientific">Rhodanobacter geophilus</name>
    <dbReference type="NCBI Taxonomy" id="3162488"/>
    <lineage>
        <taxon>Bacteria</taxon>
        <taxon>Pseudomonadati</taxon>
        <taxon>Pseudomonadota</taxon>
        <taxon>Gammaproteobacteria</taxon>
        <taxon>Lysobacterales</taxon>
        <taxon>Rhodanobacteraceae</taxon>
        <taxon>Rhodanobacter</taxon>
    </lineage>
</organism>
<feature type="chain" id="PRO_5045650817" evidence="2">
    <location>
        <begin position="26"/>
        <end position="170"/>
    </location>
</feature>
<evidence type="ECO:0000259" key="3">
    <source>
        <dbReference type="Pfam" id="PF09832"/>
    </source>
</evidence>
<proteinExistence type="predicted"/>
<feature type="signal peptide" evidence="2">
    <location>
        <begin position="1"/>
        <end position="25"/>
    </location>
</feature>
<evidence type="ECO:0000313" key="4">
    <source>
        <dbReference type="EMBL" id="MEW9623904.1"/>
    </source>
</evidence>
<feature type="region of interest" description="Disordered" evidence="1">
    <location>
        <begin position="151"/>
        <end position="170"/>
    </location>
</feature>
<reference evidence="4 5" key="1">
    <citation type="submission" date="2024-06" db="EMBL/GenBank/DDBJ databases">
        <authorList>
            <person name="Woo H."/>
        </authorList>
    </citation>
    <scope>NUCLEOTIDE SEQUENCE [LARGE SCALE GENOMIC DNA]</scope>
    <source>
        <strain evidence="4 5">S2-g</strain>
    </source>
</reference>
<dbReference type="Proteomes" id="UP001556170">
    <property type="component" value="Unassembled WGS sequence"/>
</dbReference>